<keyword evidence="2 3" id="KW-0560">Oxidoreductase</keyword>
<dbReference type="RefSeq" id="WP_379508113.1">
    <property type="nucleotide sequence ID" value="NZ_JBHRTQ010000001.1"/>
</dbReference>
<dbReference type="PANTHER" id="PTHR42760">
    <property type="entry name" value="SHORT-CHAIN DEHYDROGENASES/REDUCTASES FAMILY MEMBER"/>
    <property type="match status" value="1"/>
</dbReference>
<dbReference type="EC" id="1.1.1.-" evidence="3"/>
<dbReference type="CDD" id="cd05233">
    <property type="entry name" value="SDR_c"/>
    <property type="match status" value="1"/>
</dbReference>
<comment type="caution">
    <text evidence="3">The sequence shown here is derived from an EMBL/GenBank/DDBJ whole genome shotgun (WGS) entry which is preliminary data.</text>
</comment>
<protein>
    <submittedName>
        <fullName evidence="3">SDR family NAD(P)-dependent oxidoreductase</fullName>
        <ecNumber evidence="3">1.1.1.-</ecNumber>
    </submittedName>
</protein>
<dbReference type="Gene3D" id="3.40.50.720">
    <property type="entry name" value="NAD(P)-binding Rossmann-like Domain"/>
    <property type="match status" value="1"/>
</dbReference>
<dbReference type="PANTHER" id="PTHR42760:SF133">
    <property type="entry name" value="3-OXOACYL-[ACYL-CARRIER-PROTEIN] REDUCTASE"/>
    <property type="match status" value="1"/>
</dbReference>
<evidence type="ECO:0000313" key="3">
    <source>
        <dbReference type="EMBL" id="MFC3172716.1"/>
    </source>
</evidence>
<accession>A0ABV7IP80</accession>
<dbReference type="InterPro" id="IPR002347">
    <property type="entry name" value="SDR_fam"/>
</dbReference>
<sequence>MALTDETAVPDYASLLRLDGRGVVVLGAGQGIGRQAAHACAALGARVACIDAAPDRAESVAAEVGGVAFAADVTDRAAVDRVLGEAAAALGRMDAMIDIIGMPKYIPILDLTDEDWDFQFDLSLRQAFYAMRAAGRIMRASGGGAMAFVSSISGTTGAPRHAPYGAAKAGLDSLVRSAGNELARHGIRVNAAAPGLTWTPRISASLDAEALAPALKSIPLRRPGQPADIAGTLLFLISDLSAYITGQTIIVDGGATTGFPIALGAGPGVKRPAG</sequence>
<dbReference type="Pfam" id="PF13561">
    <property type="entry name" value="adh_short_C2"/>
    <property type="match status" value="1"/>
</dbReference>
<comment type="similarity">
    <text evidence="1">Belongs to the short-chain dehydrogenases/reductases (SDR) family.</text>
</comment>
<organism evidence="3 4">
    <name type="scientific">Novosphingobium bradum</name>
    <dbReference type="NCBI Taxonomy" id="1737444"/>
    <lineage>
        <taxon>Bacteria</taxon>
        <taxon>Pseudomonadati</taxon>
        <taxon>Pseudomonadota</taxon>
        <taxon>Alphaproteobacteria</taxon>
        <taxon>Sphingomonadales</taxon>
        <taxon>Sphingomonadaceae</taxon>
        <taxon>Novosphingobium</taxon>
    </lineage>
</organism>
<dbReference type="Proteomes" id="UP001595604">
    <property type="component" value="Unassembled WGS sequence"/>
</dbReference>
<dbReference type="PROSITE" id="PS00061">
    <property type="entry name" value="ADH_SHORT"/>
    <property type="match status" value="1"/>
</dbReference>
<evidence type="ECO:0000256" key="2">
    <source>
        <dbReference type="ARBA" id="ARBA00023002"/>
    </source>
</evidence>
<dbReference type="SUPFAM" id="SSF51735">
    <property type="entry name" value="NAD(P)-binding Rossmann-fold domains"/>
    <property type="match status" value="1"/>
</dbReference>
<gene>
    <name evidence="3" type="ORF">ACFOD9_00475</name>
</gene>
<evidence type="ECO:0000313" key="4">
    <source>
        <dbReference type="Proteomes" id="UP001595604"/>
    </source>
</evidence>
<name>A0ABV7IP80_9SPHN</name>
<evidence type="ECO:0000256" key="1">
    <source>
        <dbReference type="ARBA" id="ARBA00006484"/>
    </source>
</evidence>
<keyword evidence="4" id="KW-1185">Reference proteome</keyword>
<reference evidence="4" key="1">
    <citation type="journal article" date="2019" name="Int. J. Syst. Evol. Microbiol.">
        <title>The Global Catalogue of Microorganisms (GCM) 10K type strain sequencing project: providing services to taxonomists for standard genome sequencing and annotation.</title>
        <authorList>
            <consortium name="The Broad Institute Genomics Platform"/>
            <consortium name="The Broad Institute Genome Sequencing Center for Infectious Disease"/>
            <person name="Wu L."/>
            <person name="Ma J."/>
        </authorList>
    </citation>
    <scope>NUCLEOTIDE SEQUENCE [LARGE SCALE GENOMIC DNA]</scope>
    <source>
        <strain evidence="4">KCTC 42984</strain>
    </source>
</reference>
<dbReference type="PRINTS" id="PR00081">
    <property type="entry name" value="GDHRDH"/>
</dbReference>
<dbReference type="EMBL" id="JBHRTQ010000001">
    <property type="protein sequence ID" value="MFC3172716.1"/>
    <property type="molecule type" value="Genomic_DNA"/>
</dbReference>
<dbReference type="GO" id="GO:0016491">
    <property type="term" value="F:oxidoreductase activity"/>
    <property type="evidence" value="ECO:0007669"/>
    <property type="project" value="UniProtKB-KW"/>
</dbReference>
<proteinExistence type="inferred from homology"/>
<dbReference type="InterPro" id="IPR036291">
    <property type="entry name" value="NAD(P)-bd_dom_sf"/>
</dbReference>
<dbReference type="InterPro" id="IPR020904">
    <property type="entry name" value="Sc_DH/Rdtase_CS"/>
</dbReference>